<dbReference type="OrthoDB" id="2212237at2759"/>
<gene>
    <name evidence="1" type="ORF">BDP27DRAFT_1395064</name>
</gene>
<organism evidence="1 2">
    <name type="scientific">Rhodocollybia butyracea</name>
    <dbReference type="NCBI Taxonomy" id="206335"/>
    <lineage>
        <taxon>Eukaryota</taxon>
        <taxon>Fungi</taxon>
        <taxon>Dikarya</taxon>
        <taxon>Basidiomycota</taxon>
        <taxon>Agaricomycotina</taxon>
        <taxon>Agaricomycetes</taxon>
        <taxon>Agaricomycetidae</taxon>
        <taxon>Agaricales</taxon>
        <taxon>Marasmiineae</taxon>
        <taxon>Omphalotaceae</taxon>
        <taxon>Rhodocollybia</taxon>
    </lineage>
</organism>
<evidence type="ECO:0000313" key="2">
    <source>
        <dbReference type="Proteomes" id="UP000772434"/>
    </source>
</evidence>
<evidence type="ECO:0000313" key="1">
    <source>
        <dbReference type="EMBL" id="KAF9050947.1"/>
    </source>
</evidence>
<evidence type="ECO:0008006" key="3">
    <source>
        <dbReference type="Google" id="ProtNLM"/>
    </source>
</evidence>
<dbReference type="SUPFAM" id="SSF144232">
    <property type="entry name" value="HIT/MYND zinc finger-like"/>
    <property type="match status" value="1"/>
</dbReference>
<comment type="caution">
    <text evidence="1">The sequence shown here is derived from an EMBL/GenBank/DDBJ whole genome shotgun (WGS) entry which is preliminary data.</text>
</comment>
<proteinExistence type="predicted"/>
<accession>A0A9P5P5V1</accession>
<protein>
    <recommendedName>
        <fullName evidence="3">MYND-type domain-containing protein</fullName>
    </recommendedName>
</protein>
<keyword evidence="2" id="KW-1185">Reference proteome</keyword>
<sequence length="209" mass="24469">MPNYCFKCKRSEDEEAFRRCSNARSKECQQAHWGVHKPICRPYNLNEVWGIKISPNNGGAQSEHFQHELVRENHPIFHRGEICPVTKRCGIPLIIYSTGMYRPAVEGNEIAVKLRIEASDAFAPLPWQMADHRECTVIRKDRKPLTKELLETIYKFHKKILSYPLLDKGWAPWQGLLNPSVWQMFAMEYYLEQNKTGRVGFDWFFPPVC</sequence>
<name>A0A9P5P5V1_9AGAR</name>
<dbReference type="EMBL" id="JADNRY010000460">
    <property type="protein sequence ID" value="KAF9050947.1"/>
    <property type="molecule type" value="Genomic_DNA"/>
</dbReference>
<dbReference type="Gene3D" id="6.10.140.2220">
    <property type="match status" value="1"/>
</dbReference>
<dbReference type="AlphaFoldDB" id="A0A9P5P5V1"/>
<dbReference type="Proteomes" id="UP000772434">
    <property type="component" value="Unassembled WGS sequence"/>
</dbReference>
<reference evidence="1" key="1">
    <citation type="submission" date="2020-11" db="EMBL/GenBank/DDBJ databases">
        <authorList>
            <consortium name="DOE Joint Genome Institute"/>
            <person name="Ahrendt S."/>
            <person name="Riley R."/>
            <person name="Andreopoulos W."/>
            <person name="Labutti K."/>
            <person name="Pangilinan J."/>
            <person name="Ruiz-Duenas F.J."/>
            <person name="Barrasa J.M."/>
            <person name="Sanchez-Garcia M."/>
            <person name="Camarero S."/>
            <person name="Miyauchi S."/>
            <person name="Serrano A."/>
            <person name="Linde D."/>
            <person name="Babiker R."/>
            <person name="Drula E."/>
            <person name="Ayuso-Fernandez I."/>
            <person name="Pacheco R."/>
            <person name="Padilla G."/>
            <person name="Ferreira P."/>
            <person name="Barriuso J."/>
            <person name="Kellner H."/>
            <person name="Castanera R."/>
            <person name="Alfaro M."/>
            <person name="Ramirez L."/>
            <person name="Pisabarro A.G."/>
            <person name="Kuo A."/>
            <person name="Tritt A."/>
            <person name="Lipzen A."/>
            <person name="He G."/>
            <person name="Yan M."/>
            <person name="Ng V."/>
            <person name="Cullen D."/>
            <person name="Martin F."/>
            <person name="Rosso M.-N."/>
            <person name="Henrissat B."/>
            <person name="Hibbett D."/>
            <person name="Martinez A.T."/>
            <person name="Grigoriev I.V."/>
        </authorList>
    </citation>
    <scope>NUCLEOTIDE SEQUENCE</scope>
    <source>
        <strain evidence="1">AH 40177</strain>
    </source>
</reference>